<accession>A0AAE0F7H1</accession>
<feature type="region of interest" description="Disordered" evidence="1">
    <location>
        <begin position="59"/>
        <end position="80"/>
    </location>
</feature>
<dbReference type="EMBL" id="LGRX02024941">
    <property type="protein sequence ID" value="KAK3253225.1"/>
    <property type="molecule type" value="Genomic_DNA"/>
</dbReference>
<feature type="compositionally biased region" description="Acidic residues" evidence="1">
    <location>
        <begin position="383"/>
        <end position="399"/>
    </location>
</feature>
<evidence type="ECO:0000256" key="1">
    <source>
        <dbReference type="SAM" id="MobiDB-lite"/>
    </source>
</evidence>
<dbReference type="Proteomes" id="UP001190700">
    <property type="component" value="Unassembled WGS sequence"/>
</dbReference>
<gene>
    <name evidence="2" type="ORF">CYMTET_37513</name>
</gene>
<organism evidence="2 3">
    <name type="scientific">Cymbomonas tetramitiformis</name>
    <dbReference type="NCBI Taxonomy" id="36881"/>
    <lineage>
        <taxon>Eukaryota</taxon>
        <taxon>Viridiplantae</taxon>
        <taxon>Chlorophyta</taxon>
        <taxon>Pyramimonadophyceae</taxon>
        <taxon>Pyramimonadales</taxon>
        <taxon>Pyramimonadaceae</taxon>
        <taxon>Cymbomonas</taxon>
    </lineage>
</organism>
<reference evidence="2 3" key="1">
    <citation type="journal article" date="2015" name="Genome Biol. Evol.">
        <title>Comparative Genomics of a Bacterivorous Green Alga Reveals Evolutionary Causalities and Consequences of Phago-Mixotrophic Mode of Nutrition.</title>
        <authorList>
            <person name="Burns J.A."/>
            <person name="Paasch A."/>
            <person name="Narechania A."/>
            <person name="Kim E."/>
        </authorList>
    </citation>
    <scope>NUCLEOTIDE SEQUENCE [LARGE SCALE GENOMIC DNA]</scope>
    <source>
        <strain evidence="2 3">PLY_AMNH</strain>
    </source>
</reference>
<proteinExistence type="predicted"/>
<comment type="caution">
    <text evidence="2">The sequence shown here is derived from an EMBL/GenBank/DDBJ whole genome shotgun (WGS) entry which is preliminary data.</text>
</comment>
<feature type="region of interest" description="Disordered" evidence="1">
    <location>
        <begin position="382"/>
        <end position="414"/>
    </location>
</feature>
<dbReference type="AlphaFoldDB" id="A0AAE0F7H1"/>
<feature type="compositionally biased region" description="Basic and acidic residues" evidence="1">
    <location>
        <begin position="400"/>
        <end position="410"/>
    </location>
</feature>
<evidence type="ECO:0000313" key="3">
    <source>
        <dbReference type="Proteomes" id="UP001190700"/>
    </source>
</evidence>
<name>A0AAE0F7H1_9CHLO</name>
<sequence length="495" mass="53732">MSPVLFSTFVNSPSFPRFAVRLKKNVHFACPFRSCLAPLTAAQKLRPRRSLQVVPCTMQKKPPKDAIEPEGEAGEQSEYSRWTDGKSWATVFEAGLPGSKEEVDEVLQQLNPLNKLLALLVVETALPLALAISLSSFFSSQTLSYASLKTSDFAFGISTVLPLLALDAALWLAFSPSSSPSEQSGQFANDLSDEEAEERLEKLIDKLALEASNDPVPMKEALASKRYELAIFFESSLSSLKEYPSYVQEQVTIFAMGVPKYAFIPTVSLAAATEELLWRGVYLGTWTAFLGKGFQEWADTSVTVATIVASLPASLTQPLAWDAGTASMSASQFLALTDPPPVFIGWLAVGLSALAQAVSLLTRGREDGPRVEITFEVPVDTLYPDEETKEEGAEEGEGSDGERSSEDSDLRGISNISDQEGLKQLLGELDGADRITPDDVDALRELAVSVVLSIQLITTGNVFVPMLSRVLSQALMGCYLDLELKEDPSISPRVE</sequence>
<evidence type="ECO:0000313" key="2">
    <source>
        <dbReference type="EMBL" id="KAK3253225.1"/>
    </source>
</evidence>
<protein>
    <submittedName>
        <fullName evidence="2">Uncharacterized protein</fullName>
    </submittedName>
</protein>
<keyword evidence="3" id="KW-1185">Reference proteome</keyword>